<evidence type="ECO:0000313" key="3">
    <source>
        <dbReference type="Proteomes" id="UP001172673"/>
    </source>
</evidence>
<evidence type="ECO:0000256" key="1">
    <source>
        <dbReference type="SAM" id="MobiDB-lite"/>
    </source>
</evidence>
<gene>
    <name evidence="2" type="ORF">H2200_005846</name>
</gene>
<dbReference type="Proteomes" id="UP001172673">
    <property type="component" value="Unassembled WGS sequence"/>
</dbReference>
<evidence type="ECO:0000313" key="2">
    <source>
        <dbReference type="EMBL" id="KAJ9609519.1"/>
    </source>
</evidence>
<organism evidence="2 3">
    <name type="scientific">Cladophialophora chaetospira</name>
    <dbReference type="NCBI Taxonomy" id="386627"/>
    <lineage>
        <taxon>Eukaryota</taxon>
        <taxon>Fungi</taxon>
        <taxon>Dikarya</taxon>
        <taxon>Ascomycota</taxon>
        <taxon>Pezizomycotina</taxon>
        <taxon>Eurotiomycetes</taxon>
        <taxon>Chaetothyriomycetidae</taxon>
        <taxon>Chaetothyriales</taxon>
        <taxon>Herpotrichiellaceae</taxon>
        <taxon>Cladophialophora</taxon>
    </lineage>
</organism>
<feature type="region of interest" description="Disordered" evidence="1">
    <location>
        <begin position="1"/>
        <end position="22"/>
    </location>
</feature>
<reference evidence="2" key="1">
    <citation type="submission" date="2022-10" db="EMBL/GenBank/DDBJ databases">
        <title>Culturing micro-colonial fungi from biological soil crusts in the Mojave desert and describing Neophaeococcomyces mojavensis, and introducing the new genera and species Taxawa tesnikishii.</title>
        <authorList>
            <person name="Kurbessoian T."/>
            <person name="Stajich J.E."/>
        </authorList>
    </citation>
    <scope>NUCLEOTIDE SEQUENCE</scope>
    <source>
        <strain evidence="2">TK_41</strain>
    </source>
</reference>
<accession>A0AA38X9T8</accession>
<comment type="caution">
    <text evidence="2">The sequence shown here is derived from an EMBL/GenBank/DDBJ whole genome shotgun (WGS) entry which is preliminary data.</text>
</comment>
<proteinExistence type="predicted"/>
<sequence>MASSTDSDSSSDSDDFVESSWHNHPDRHVGSSFIMARIGVRSTSIYAQPPLDQASEIDGRRATPGFLTGANHTQLDGPVKTETPAADALDKNNEPATLRAYRSAVDDMLLLAAEALSLVPEVQGVQSRLRDAMQLARSRTFHPATSETTRHLRLARAMTEIHEDMIQFLDKKTTLSSKWARCHGTIARITDTELNEIMEGAYSSSYQEMRQTFEQCSTVWEILESETDALHATYADMSEYLAFVVARCRAIVEEPARGASGTEE</sequence>
<dbReference type="AlphaFoldDB" id="A0AA38X9T8"/>
<keyword evidence="3" id="KW-1185">Reference proteome</keyword>
<protein>
    <submittedName>
        <fullName evidence="2">Uncharacterized protein</fullName>
    </submittedName>
</protein>
<dbReference type="EMBL" id="JAPDRK010000008">
    <property type="protein sequence ID" value="KAJ9609519.1"/>
    <property type="molecule type" value="Genomic_DNA"/>
</dbReference>
<name>A0AA38X9T8_9EURO</name>